<dbReference type="PANTHER" id="PTHR28680:SF1">
    <property type="entry name" value="CENTROMERE PROTEIN X"/>
    <property type="match status" value="1"/>
</dbReference>
<dbReference type="GO" id="GO:0046982">
    <property type="term" value="F:protein heterodimerization activity"/>
    <property type="evidence" value="ECO:0007669"/>
    <property type="project" value="InterPro"/>
</dbReference>
<comment type="similarity">
    <text evidence="2">Belongs to the CENP-X/MHF2 family.</text>
</comment>
<dbReference type="Proteomes" id="UP000662931">
    <property type="component" value="Chromosome 3"/>
</dbReference>
<dbReference type="GO" id="GO:0031297">
    <property type="term" value="P:replication fork processing"/>
    <property type="evidence" value="ECO:0007669"/>
    <property type="project" value="TreeGrafter"/>
</dbReference>
<keyword evidence="5" id="KW-0234">DNA repair</keyword>
<dbReference type="PANTHER" id="PTHR28680">
    <property type="entry name" value="CENTROMERE PROTEIN X"/>
    <property type="match status" value="1"/>
</dbReference>
<sequence length="103" mass="11548">MSEEIKIDPTTIARLFHTVSFSDSENIRITKKTLALVSEYAKLFTDEAIVRSNEYRLEERRRLANSYQTDTNEISTTNEAAPTGGALDAKHLEAIAGLLVLDF</sequence>
<name>A0A875S9G9_EENNA</name>
<evidence type="ECO:0000256" key="6">
    <source>
        <dbReference type="ARBA" id="ARBA00023242"/>
    </source>
</evidence>
<dbReference type="RefSeq" id="XP_038779269.1">
    <property type="nucleotide sequence ID" value="XM_038923341.1"/>
</dbReference>
<dbReference type="GO" id="GO:0051382">
    <property type="term" value="P:kinetochore assembly"/>
    <property type="evidence" value="ECO:0007669"/>
    <property type="project" value="InterPro"/>
</dbReference>
<keyword evidence="6" id="KW-0539">Nucleus</keyword>
<reference evidence="7" key="1">
    <citation type="submission" date="2020-10" db="EMBL/GenBank/DDBJ databases">
        <authorList>
            <person name="Roach M.J.R."/>
        </authorList>
    </citation>
    <scope>NUCLEOTIDE SEQUENCE</scope>
    <source>
        <strain evidence="7">CBS 1945</strain>
    </source>
</reference>
<evidence type="ECO:0000256" key="3">
    <source>
        <dbReference type="ARBA" id="ARBA00022763"/>
    </source>
</evidence>
<dbReference type="KEGG" id="bnn:FOA43_003063"/>
<accession>A0A875S9G9</accession>
<dbReference type="OrthoDB" id="2500381at2759"/>
<dbReference type="GO" id="GO:0000712">
    <property type="term" value="P:resolution of meiotic recombination intermediates"/>
    <property type="evidence" value="ECO:0007669"/>
    <property type="project" value="TreeGrafter"/>
</dbReference>
<evidence type="ECO:0000256" key="5">
    <source>
        <dbReference type="ARBA" id="ARBA00023204"/>
    </source>
</evidence>
<dbReference type="AlphaFoldDB" id="A0A875S9G9"/>
<comment type="subcellular location">
    <subcellularLocation>
        <location evidence="1">Nucleus</location>
    </subcellularLocation>
</comment>
<dbReference type="GO" id="GO:0006281">
    <property type="term" value="P:DNA repair"/>
    <property type="evidence" value="ECO:0007669"/>
    <property type="project" value="UniProtKB-KW"/>
</dbReference>
<dbReference type="GeneID" id="62196464"/>
<dbReference type="InterPro" id="IPR018552">
    <property type="entry name" value="CENP-X"/>
</dbReference>
<evidence type="ECO:0000256" key="1">
    <source>
        <dbReference type="ARBA" id="ARBA00004123"/>
    </source>
</evidence>
<organism evidence="7 8">
    <name type="scientific">Eeniella nana</name>
    <name type="common">Yeast</name>
    <name type="synonym">Brettanomyces nanus</name>
    <dbReference type="NCBI Taxonomy" id="13502"/>
    <lineage>
        <taxon>Eukaryota</taxon>
        <taxon>Fungi</taxon>
        <taxon>Dikarya</taxon>
        <taxon>Ascomycota</taxon>
        <taxon>Saccharomycotina</taxon>
        <taxon>Pichiomycetes</taxon>
        <taxon>Pichiales</taxon>
        <taxon>Pichiaceae</taxon>
        <taxon>Brettanomyces</taxon>
    </lineage>
</organism>
<evidence type="ECO:0000256" key="2">
    <source>
        <dbReference type="ARBA" id="ARBA00009359"/>
    </source>
</evidence>
<evidence type="ECO:0000313" key="8">
    <source>
        <dbReference type="Proteomes" id="UP000662931"/>
    </source>
</evidence>
<dbReference type="EMBL" id="CP064814">
    <property type="protein sequence ID" value="QPG75704.1"/>
    <property type="molecule type" value="Genomic_DNA"/>
</dbReference>
<evidence type="ECO:0000256" key="4">
    <source>
        <dbReference type="ARBA" id="ARBA00023125"/>
    </source>
</evidence>
<keyword evidence="3" id="KW-0227">DNA damage</keyword>
<evidence type="ECO:0000313" key="7">
    <source>
        <dbReference type="EMBL" id="QPG75704.1"/>
    </source>
</evidence>
<proteinExistence type="inferred from homology"/>
<dbReference type="Gene3D" id="1.10.20.10">
    <property type="entry name" value="Histone, subunit A"/>
    <property type="match status" value="1"/>
</dbReference>
<dbReference type="GO" id="GO:0071821">
    <property type="term" value="C:FANCM-MHF complex"/>
    <property type="evidence" value="ECO:0007669"/>
    <property type="project" value="TreeGrafter"/>
</dbReference>
<protein>
    <submittedName>
        <fullName evidence="7">Uncharacterized protein</fullName>
    </submittedName>
</protein>
<dbReference type="InterPro" id="IPR009072">
    <property type="entry name" value="Histone-fold"/>
</dbReference>
<keyword evidence="4" id="KW-0238">DNA-binding</keyword>
<dbReference type="GO" id="GO:0003677">
    <property type="term" value="F:DNA binding"/>
    <property type="evidence" value="ECO:0007669"/>
    <property type="project" value="UniProtKB-KW"/>
</dbReference>
<keyword evidence="8" id="KW-1185">Reference proteome</keyword>
<gene>
    <name evidence="7" type="ORF">FOA43_003063</name>
</gene>
<dbReference type="Pfam" id="PF09415">
    <property type="entry name" value="CENP-X"/>
    <property type="match status" value="1"/>
</dbReference>